<dbReference type="AlphaFoldDB" id="A0AAW1X7W7"/>
<dbReference type="EMBL" id="JBEDUW010000004">
    <property type="protein sequence ID" value="KAK9933091.1"/>
    <property type="molecule type" value="Genomic_DNA"/>
</dbReference>
<keyword evidence="2" id="KW-0677">Repeat</keyword>
<dbReference type="Pfam" id="PF20160">
    <property type="entry name" value="C-JID"/>
    <property type="match status" value="1"/>
</dbReference>
<proteinExistence type="predicted"/>
<organism evidence="4 5">
    <name type="scientific">Rubus argutus</name>
    <name type="common">Southern blackberry</name>
    <dbReference type="NCBI Taxonomy" id="59490"/>
    <lineage>
        <taxon>Eukaryota</taxon>
        <taxon>Viridiplantae</taxon>
        <taxon>Streptophyta</taxon>
        <taxon>Embryophyta</taxon>
        <taxon>Tracheophyta</taxon>
        <taxon>Spermatophyta</taxon>
        <taxon>Magnoliopsida</taxon>
        <taxon>eudicotyledons</taxon>
        <taxon>Gunneridae</taxon>
        <taxon>Pentapetalae</taxon>
        <taxon>rosids</taxon>
        <taxon>fabids</taxon>
        <taxon>Rosales</taxon>
        <taxon>Rosaceae</taxon>
        <taxon>Rosoideae</taxon>
        <taxon>Rosoideae incertae sedis</taxon>
        <taxon>Rubus</taxon>
    </lineage>
</organism>
<protein>
    <recommendedName>
        <fullName evidence="3">C-JID domain-containing protein</fullName>
    </recommendedName>
</protein>
<evidence type="ECO:0000313" key="5">
    <source>
        <dbReference type="Proteomes" id="UP001457282"/>
    </source>
</evidence>
<keyword evidence="5" id="KW-1185">Reference proteome</keyword>
<accession>A0AAW1X7W7</accession>
<evidence type="ECO:0000256" key="2">
    <source>
        <dbReference type="ARBA" id="ARBA00022737"/>
    </source>
</evidence>
<evidence type="ECO:0000256" key="1">
    <source>
        <dbReference type="ARBA" id="ARBA00022614"/>
    </source>
</evidence>
<dbReference type="InterPro" id="IPR045344">
    <property type="entry name" value="C-JID"/>
</dbReference>
<keyword evidence="1" id="KW-0433">Leucine-rich repeat</keyword>
<comment type="caution">
    <text evidence="4">The sequence shown here is derived from an EMBL/GenBank/DDBJ whole genome shotgun (WGS) entry which is preliminary data.</text>
</comment>
<gene>
    <name evidence="4" type="ORF">M0R45_020300</name>
</gene>
<evidence type="ECO:0000259" key="3">
    <source>
        <dbReference type="Pfam" id="PF20160"/>
    </source>
</evidence>
<sequence length="192" mass="22063">MTICLLQAIDGDLRRSLCCQIKLPTFSGWEVPKWFHYRKEDVCELLIEIPHNLLRKSIGMVVGVIIEITQAHSPSRPRIEVTLDGIPIFGGSYTIFDQKFSGYHMCLKYIGLENLWKQQVDKRIDQSLPQIFRAAFRDCPLGVTANRCSLRVVGSIWIICSAMTMVMMRRRRIMMIIGHIPGINSMQQTITH</sequence>
<dbReference type="Proteomes" id="UP001457282">
    <property type="component" value="Unassembled WGS sequence"/>
</dbReference>
<feature type="domain" description="C-JID" evidence="3">
    <location>
        <begin position="27"/>
        <end position="138"/>
    </location>
</feature>
<name>A0AAW1X7W7_RUBAR</name>
<evidence type="ECO:0000313" key="4">
    <source>
        <dbReference type="EMBL" id="KAK9933091.1"/>
    </source>
</evidence>
<reference evidence="4 5" key="1">
    <citation type="journal article" date="2023" name="G3 (Bethesda)">
        <title>A chromosome-length genome assembly and annotation of blackberry (Rubus argutus, cv. 'Hillquist').</title>
        <authorList>
            <person name="Bruna T."/>
            <person name="Aryal R."/>
            <person name="Dudchenko O."/>
            <person name="Sargent D.J."/>
            <person name="Mead D."/>
            <person name="Buti M."/>
            <person name="Cavallini A."/>
            <person name="Hytonen T."/>
            <person name="Andres J."/>
            <person name="Pham M."/>
            <person name="Weisz D."/>
            <person name="Mascagni F."/>
            <person name="Usai G."/>
            <person name="Natali L."/>
            <person name="Bassil N."/>
            <person name="Fernandez G.E."/>
            <person name="Lomsadze A."/>
            <person name="Armour M."/>
            <person name="Olukolu B."/>
            <person name="Poorten T."/>
            <person name="Britton C."/>
            <person name="Davik J."/>
            <person name="Ashrafi H."/>
            <person name="Aiden E.L."/>
            <person name="Borodovsky M."/>
            <person name="Worthington M."/>
        </authorList>
    </citation>
    <scope>NUCLEOTIDE SEQUENCE [LARGE SCALE GENOMIC DNA]</scope>
    <source>
        <strain evidence="4">PI 553951</strain>
    </source>
</reference>